<comment type="caution">
    <text evidence="1">The sequence shown here is derived from an EMBL/GenBank/DDBJ whole genome shotgun (WGS) entry which is preliminary data.</text>
</comment>
<dbReference type="AlphaFoldDB" id="A0A7V5HMY8"/>
<proteinExistence type="predicted"/>
<protein>
    <submittedName>
        <fullName evidence="1">Uncharacterized protein</fullName>
    </submittedName>
</protein>
<gene>
    <name evidence="1" type="ORF">ENL43_02520</name>
</gene>
<organism evidence="1">
    <name type="scientific">candidate division WOR-3 bacterium</name>
    <dbReference type="NCBI Taxonomy" id="2052148"/>
    <lineage>
        <taxon>Bacteria</taxon>
        <taxon>Bacteria division WOR-3</taxon>
    </lineage>
</organism>
<reference evidence="1" key="1">
    <citation type="journal article" date="2020" name="mSystems">
        <title>Genome- and Community-Level Interaction Insights into Carbon Utilization and Element Cycling Functions of Hydrothermarchaeota in Hydrothermal Sediment.</title>
        <authorList>
            <person name="Zhou Z."/>
            <person name="Liu Y."/>
            <person name="Xu W."/>
            <person name="Pan J."/>
            <person name="Luo Z.H."/>
            <person name="Li M."/>
        </authorList>
    </citation>
    <scope>NUCLEOTIDE SEQUENCE [LARGE SCALE GENOMIC DNA]</scope>
    <source>
        <strain evidence="1">HyVt-96</strain>
    </source>
</reference>
<name>A0A7V5HMY8_UNCW3</name>
<evidence type="ECO:0000313" key="1">
    <source>
        <dbReference type="EMBL" id="HHF53222.1"/>
    </source>
</evidence>
<sequence length="59" mass="6761">MVLILKRFRKFSKEIVFKDKEGGILSRKVWGVTADTISHRNGAREIVASSIRISILIYI</sequence>
<accession>A0A7V5HMY8</accession>
<dbReference type="EMBL" id="DRTX01000131">
    <property type="protein sequence ID" value="HHF53222.1"/>
    <property type="molecule type" value="Genomic_DNA"/>
</dbReference>
<dbReference type="Proteomes" id="UP000886050">
    <property type="component" value="Unassembled WGS sequence"/>
</dbReference>